<dbReference type="PRINTS" id="PR00344">
    <property type="entry name" value="BCTRLSENSOR"/>
</dbReference>
<dbReference type="STRING" id="161355.PS9374_04376"/>
<evidence type="ECO:0000313" key="7">
    <source>
        <dbReference type="EMBL" id="GAT68711.1"/>
    </source>
</evidence>
<dbReference type="Pfam" id="PF02518">
    <property type="entry name" value="HATPase_c"/>
    <property type="match status" value="1"/>
</dbReference>
<dbReference type="PROSITE" id="PS50109">
    <property type="entry name" value="HIS_KIN"/>
    <property type="match status" value="1"/>
</dbReference>
<keyword evidence="8" id="KW-1185">Reference proteome</keyword>
<proteinExistence type="predicted"/>
<dbReference type="InterPro" id="IPR004358">
    <property type="entry name" value="Sig_transdc_His_kin-like_C"/>
</dbReference>
<dbReference type="InterPro" id="IPR003594">
    <property type="entry name" value="HATPase_dom"/>
</dbReference>
<evidence type="ECO:0000313" key="8">
    <source>
        <dbReference type="Proteomes" id="UP000077701"/>
    </source>
</evidence>
<evidence type="ECO:0000256" key="1">
    <source>
        <dbReference type="ARBA" id="ARBA00000085"/>
    </source>
</evidence>
<comment type="caution">
    <text evidence="7">The sequence shown here is derived from an EMBL/GenBank/DDBJ whole genome shotgun (WGS) entry which is preliminary data.</text>
</comment>
<dbReference type="InterPro" id="IPR036890">
    <property type="entry name" value="HATPase_C_sf"/>
</dbReference>
<organism evidence="7 8">
    <name type="scientific">Planomonospora sphaerica</name>
    <dbReference type="NCBI Taxonomy" id="161355"/>
    <lineage>
        <taxon>Bacteria</taxon>
        <taxon>Bacillati</taxon>
        <taxon>Actinomycetota</taxon>
        <taxon>Actinomycetes</taxon>
        <taxon>Streptosporangiales</taxon>
        <taxon>Streptosporangiaceae</taxon>
        <taxon>Planomonospora</taxon>
    </lineage>
</organism>
<dbReference type="InterPro" id="IPR050736">
    <property type="entry name" value="Sensor_HK_Regulatory"/>
</dbReference>
<sequence>MVADTGIGIPAEQYGQLFSRFFRASTAREAGIPGTGLGLAITKAIVEAHGGAITAAPREGDGTVFTVRLPTAGPAS</sequence>
<dbReference type="SMART" id="SM00387">
    <property type="entry name" value="HATPase_c"/>
    <property type="match status" value="1"/>
</dbReference>
<dbReference type="InterPro" id="IPR005467">
    <property type="entry name" value="His_kinase_dom"/>
</dbReference>
<name>A0A171DII4_9ACTN</name>
<evidence type="ECO:0000256" key="5">
    <source>
        <dbReference type="ARBA" id="ARBA00023012"/>
    </source>
</evidence>
<dbReference type="GO" id="GO:0000160">
    <property type="term" value="P:phosphorelay signal transduction system"/>
    <property type="evidence" value="ECO:0007669"/>
    <property type="project" value="UniProtKB-KW"/>
</dbReference>
<dbReference type="EC" id="2.7.13.3" evidence="2"/>
<keyword evidence="5" id="KW-0902">Two-component regulatory system</keyword>
<evidence type="ECO:0000256" key="2">
    <source>
        <dbReference type="ARBA" id="ARBA00012438"/>
    </source>
</evidence>
<evidence type="ECO:0000259" key="6">
    <source>
        <dbReference type="PROSITE" id="PS50109"/>
    </source>
</evidence>
<accession>A0A171DII4</accession>
<evidence type="ECO:0000256" key="4">
    <source>
        <dbReference type="ARBA" id="ARBA00022777"/>
    </source>
</evidence>
<dbReference type="GO" id="GO:0004673">
    <property type="term" value="F:protein histidine kinase activity"/>
    <property type="evidence" value="ECO:0007669"/>
    <property type="project" value="UniProtKB-EC"/>
</dbReference>
<dbReference type="SUPFAM" id="SSF55874">
    <property type="entry name" value="ATPase domain of HSP90 chaperone/DNA topoisomerase II/histidine kinase"/>
    <property type="match status" value="1"/>
</dbReference>
<protein>
    <recommendedName>
        <fullName evidence="2">histidine kinase</fullName>
        <ecNumber evidence="2">2.7.13.3</ecNumber>
    </recommendedName>
</protein>
<dbReference type="Gene3D" id="3.30.565.10">
    <property type="entry name" value="Histidine kinase-like ATPase, C-terminal domain"/>
    <property type="match status" value="1"/>
</dbReference>
<comment type="catalytic activity">
    <reaction evidence="1">
        <text>ATP + protein L-histidine = ADP + protein N-phospho-L-histidine.</text>
        <dbReference type="EC" id="2.7.13.3"/>
    </reaction>
</comment>
<dbReference type="AlphaFoldDB" id="A0A171DII4"/>
<keyword evidence="3" id="KW-0808">Transferase</keyword>
<reference evidence="7 8" key="1">
    <citation type="journal article" date="2016" name="Genome Announc.">
        <title>Draft Genome Sequence of Planomonospora sphaerica JCM9374, a Rare Actinomycete.</title>
        <authorList>
            <person name="Dohra H."/>
            <person name="Suzuki T."/>
            <person name="Inoue Y."/>
            <person name="Kodani S."/>
        </authorList>
    </citation>
    <scope>NUCLEOTIDE SEQUENCE [LARGE SCALE GENOMIC DNA]</scope>
    <source>
        <strain evidence="7 8">JCM 9374</strain>
    </source>
</reference>
<reference evidence="8" key="2">
    <citation type="submission" date="2016-04" db="EMBL/GenBank/DDBJ databases">
        <title>Planomonospora sphaerica JCM9374 whole genome shotgun sequence.</title>
        <authorList>
            <person name="Suzuki T."/>
            <person name="Dohra H."/>
            <person name="Kodani S."/>
        </authorList>
    </citation>
    <scope>NUCLEOTIDE SEQUENCE [LARGE SCALE GENOMIC DNA]</scope>
    <source>
        <strain evidence="8">JCM 9374</strain>
    </source>
</reference>
<dbReference type="EMBL" id="BDCX01000010">
    <property type="protein sequence ID" value="GAT68711.1"/>
    <property type="molecule type" value="Genomic_DNA"/>
</dbReference>
<gene>
    <name evidence="7" type="ORF">PS9374_04376</name>
</gene>
<evidence type="ECO:0000256" key="3">
    <source>
        <dbReference type="ARBA" id="ARBA00022679"/>
    </source>
</evidence>
<dbReference type="PANTHER" id="PTHR43711">
    <property type="entry name" value="TWO-COMPONENT HISTIDINE KINASE"/>
    <property type="match status" value="1"/>
</dbReference>
<dbReference type="PANTHER" id="PTHR43711:SF1">
    <property type="entry name" value="HISTIDINE KINASE 1"/>
    <property type="match status" value="1"/>
</dbReference>
<keyword evidence="4 7" id="KW-0418">Kinase</keyword>
<feature type="domain" description="Histidine kinase" evidence="6">
    <location>
        <begin position="1"/>
        <end position="73"/>
    </location>
</feature>
<dbReference type="Proteomes" id="UP000077701">
    <property type="component" value="Unassembled WGS sequence"/>
</dbReference>